<protein>
    <recommendedName>
        <fullName evidence="5">4-vinyl reductase 4VR domain-containing protein</fullName>
    </recommendedName>
</protein>
<reference evidence="3 4" key="1">
    <citation type="journal article" date="2023" name="IScience">
        <title>Expanded male sex-determining region conserved during the evolution of homothallism in the green alga Volvox.</title>
        <authorList>
            <person name="Yamamoto K."/>
            <person name="Matsuzaki R."/>
            <person name="Mahakham W."/>
            <person name="Heman W."/>
            <person name="Sekimoto H."/>
            <person name="Kawachi M."/>
            <person name="Minakuchi Y."/>
            <person name="Toyoda A."/>
            <person name="Nozaki H."/>
        </authorList>
    </citation>
    <scope>NUCLEOTIDE SEQUENCE [LARGE SCALE GENOMIC DNA]</scope>
    <source>
        <strain evidence="3 4">NIES-4468</strain>
    </source>
</reference>
<organism evidence="3 4">
    <name type="scientific">Volvox africanus</name>
    <dbReference type="NCBI Taxonomy" id="51714"/>
    <lineage>
        <taxon>Eukaryota</taxon>
        <taxon>Viridiplantae</taxon>
        <taxon>Chlorophyta</taxon>
        <taxon>core chlorophytes</taxon>
        <taxon>Chlorophyceae</taxon>
        <taxon>CS clade</taxon>
        <taxon>Chlamydomonadales</taxon>
        <taxon>Volvocaceae</taxon>
        <taxon>Volvox</taxon>
    </lineage>
</organism>
<keyword evidence="4" id="KW-1185">Reference proteome</keyword>
<feature type="region of interest" description="Disordered" evidence="1">
    <location>
        <begin position="79"/>
        <end position="106"/>
    </location>
</feature>
<comment type="caution">
    <text evidence="3">The sequence shown here is derived from an EMBL/GenBank/DDBJ whole genome shotgun (WGS) entry which is preliminary data.</text>
</comment>
<feature type="chain" id="PRO_5046339581" description="4-vinyl reductase 4VR domain-containing protein" evidence="2">
    <location>
        <begin position="22"/>
        <end position="407"/>
    </location>
</feature>
<dbReference type="Pfam" id="PF14196">
    <property type="entry name" value="ATC_hydrolase"/>
    <property type="match status" value="1"/>
</dbReference>
<accession>A0ABQ5RQ26</accession>
<name>A0ABQ5RQ26_9CHLO</name>
<evidence type="ECO:0000256" key="1">
    <source>
        <dbReference type="SAM" id="MobiDB-lite"/>
    </source>
</evidence>
<proteinExistence type="predicted"/>
<evidence type="ECO:0000313" key="4">
    <source>
        <dbReference type="Proteomes" id="UP001165090"/>
    </source>
</evidence>
<sequence length="407" mass="42607">MFASGATRLLSGIALSTCGLASISSSSTRAAFGCVALLRTCGSYLEPFKIIDFGSGPTATYASFSAQASGLPDAGSTAYAIPAAPNNDRSREGSGGAPDISPGATSAAAALGGSTTHLRATASVAPAAGLPSSLGPTSDVNAVSLPAAAAGEAPSAPASRRDKSASADVVYPSSRDDNLGVQRNWFNALFTQLNVIQRTGMAPHLKGRQKEVFEAVEREFEVLWVRHVRGKGLEGVAHRGMLMCCLAIATHKVLMYETGDDALVREVVRTNLGGTAVGLMMRLHKLRLWLLLKLLAEDPYKQAVRFLPSLHGDMGSLVVGEVAEGDSEATWTATSCKFHSVLAEEGATELLPEFCCQFSMQWLEVFSQYGVRVGLEESVGFGDECCKVRISRPAGTATPASRGSSDG</sequence>
<feature type="region of interest" description="Disordered" evidence="1">
    <location>
        <begin position="151"/>
        <end position="173"/>
    </location>
</feature>
<feature type="signal peptide" evidence="2">
    <location>
        <begin position="1"/>
        <end position="21"/>
    </location>
</feature>
<gene>
    <name evidence="3" type="ORF">VaNZ11_001206</name>
</gene>
<evidence type="ECO:0000256" key="2">
    <source>
        <dbReference type="SAM" id="SignalP"/>
    </source>
</evidence>
<evidence type="ECO:0000313" key="3">
    <source>
        <dbReference type="EMBL" id="GLI59344.1"/>
    </source>
</evidence>
<keyword evidence="2" id="KW-0732">Signal</keyword>
<dbReference type="InterPro" id="IPR026002">
    <property type="entry name" value="ATC_hydrolase-like"/>
</dbReference>
<evidence type="ECO:0008006" key="5">
    <source>
        <dbReference type="Google" id="ProtNLM"/>
    </source>
</evidence>
<dbReference type="EMBL" id="BSDZ01000004">
    <property type="protein sequence ID" value="GLI59344.1"/>
    <property type="molecule type" value="Genomic_DNA"/>
</dbReference>
<dbReference type="Proteomes" id="UP001165090">
    <property type="component" value="Unassembled WGS sequence"/>
</dbReference>